<evidence type="ECO:0000256" key="1">
    <source>
        <dbReference type="SAM" id="MobiDB-lite"/>
    </source>
</evidence>
<gene>
    <name evidence="2" type="ORF">BT96DRAFT_937422</name>
</gene>
<feature type="region of interest" description="Disordered" evidence="1">
    <location>
        <begin position="48"/>
        <end position="71"/>
    </location>
</feature>
<organism evidence="2 3">
    <name type="scientific">Gymnopus androsaceus JB14</name>
    <dbReference type="NCBI Taxonomy" id="1447944"/>
    <lineage>
        <taxon>Eukaryota</taxon>
        <taxon>Fungi</taxon>
        <taxon>Dikarya</taxon>
        <taxon>Basidiomycota</taxon>
        <taxon>Agaricomycotina</taxon>
        <taxon>Agaricomycetes</taxon>
        <taxon>Agaricomycetidae</taxon>
        <taxon>Agaricales</taxon>
        <taxon>Marasmiineae</taxon>
        <taxon>Omphalotaceae</taxon>
        <taxon>Gymnopus</taxon>
    </lineage>
</organism>
<dbReference type="Proteomes" id="UP000799118">
    <property type="component" value="Unassembled WGS sequence"/>
</dbReference>
<evidence type="ECO:0000313" key="3">
    <source>
        <dbReference type="Proteomes" id="UP000799118"/>
    </source>
</evidence>
<evidence type="ECO:0000313" key="2">
    <source>
        <dbReference type="EMBL" id="KAE9402126.1"/>
    </source>
</evidence>
<protein>
    <submittedName>
        <fullName evidence="2">Uncharacterized protein</fullName>
    </submittedName>
</protein>
<sequence>MQSSLSNLDPDASPKPFNDGVTGHWAQSPWMFQCFGIKPISLCSKGTTAKGPSIPPEPATASLSSDPSMSTPLKLGPISDIQRSKILKGRRMGNLSKKVFDPSNVYIPFVCASISYSGRVLAAIFLLSPVINAMNSLHLEDLPMPGAFTLNDNLQSASKSSMIDFSVFRNSLVPVSAFFSHSRTGFSSSGRCKSNFTKAPLKVSITQNTPTVSELTINSLETLLTAATLTAKPLDTSTHNKLFTSSTEFYQHTTATLPNTIENLDVSSAAKREMAFIQPPTLGISEWVKWIKTWALLHNKDMSQTGDLFD</sequence>
<feature type="region of interest" description="Disordered" evidence="1">
    <location>
        <begin position="1"/>
        <end position="20"/>
    </location>
</feature>
<name>A0A6A4HV97_9AGAR</name>
<keyword evidence="3" id="KW-1185">Reference proteome</keyword>
<reference evidence="2" key="1">
    <citation type="journal article" date="2019" name="Environ. Microbiol.">
        <title>Fungal ecological strategies reflected in gene transcription - a case study of two litter decomposers.</title>
        <authorList>
            <person name="Barbi F."/>
            <person name="Kohler A."/>
            <person name="Barry K."/>
            <person name="Baskaran P."/>
            <person name="Daum C."/>
            <person name="Fauchery L."/>
            <person name="Ihrmark K."/>
            <person name="Kuo A."/>
            <person name="LaButti K."/>
            <person name="Lipzen A."/>
            <person name="Morin E."/>
            <person name="Grigoriev I.V."/>
            <person name="Henrissat B."/>
            <person name="Lindahl B."/>
            <person name="Martin F."/>
        </authorList>
    </citation>
    <scope>NUCLEOTIDE SEQUENCE</scope>
    <source>
        <strain evidence="2">JB14</strain>
    </source>
</reference>
<dbReference type="EMBL" id="ML769438">
    <property type="protein sequence ID" value="KAE9402126.1"/>
    <property type="molecule type" value="Genomic_DNA"/>
</dbReference>
<accession>A0A6A4HV97</accession>
<proteinExistence type="predicted"/>
<dbReference type="AlphaFoldDB" id="A0A6A4HV97"/>
<feature type="compositionally biased region" description="Polar residues" evidence="1">
    <location>
        <begin position="61"/>
        <end position="71"/>
    </location>
</feature>